<proteinExistence type="predicted"/>
<evidence type="ECO:0000313" key="2">
    <source>
        <dbReference type="Proteomes" id="UP000825729"/>
    </source>
</evidence>
<comment type="caution">
    <text evidence="1">The sequence shown here is derived from an EMBL/GenBank/DDBJ whole genome shotgun (WGS) entry which is preliminary data.</text>
</comment>
<evidence type="ECO:0000313" key="1">
    <source>
        <dbReference type="EMBL" id="KAG9441080.1"/>
    </source>
</evidence>
<dbReference type="AlphaFoldDB" id="A0AAV7DWQ6"/>
<organism evidence="1 2">
    <name type="scientific">Aristolochia fimbriata</name>
    <name type="common">White veined hardy Dutchman's pipe vine</name>
    <dbReference type="NCBI Taxonomy" id="158543"/>
    <lineage>
        <taxon>Eukaryota</taxon>
        <taxon>Viridiplantae</taxon>
        <taxon>Streptophyta</taxon>
        <taxon>Embryophyta</taxon>
        <taxon>Tracheophyta</taxon>
        <taxon>Spermatophyta</taxon>
        <taxon>Magnoliopsida</taxon>
        <taxon>Magnoliidae</taxon>
        <taxon>Piperales</taxon>
        <taxon>Aristolochiaceae</taxon>
        <taxon>Aristolochia</taxon>
    </lineage>
</organism>
<sequence>MTALEAVNYCEAVYSFMNPEMIKLYKDFDEAGVLAQVAAGPLKVFCRGNVDTLKTPDIPDDVTLFDLAPIHDPPYDRTLKQTKIILEFAACPCRSPLFAACPSAFAAVRSSPVVVRRSLVAEKYRRNVLLCFSKCLAASEEDLG</sequence>
<reference evidence="1 2" key="1">
    <citation type="submission" date="2021-07" db="EMBL/GenBank/DDBJ databases">
        <title>The Aristolochia fimbriata genome: insights into angiosperm evolution, floral development and chemical biosynthesis.</title>
        <authorList>
            <person name="Jiao Y."/>
        </authorList>
    </citation>
    <scope>NUCLEOTIDE SEQUENCE [LARGE SCALE GENOMIC DNA]</scope>
    <source>
        <strain evidence="1">IBCAS-2021</strain>
        <tissue evidence="1">Leaf</tissue>
    </source>
</reference>
<protein>
    <submittedName>
        <fullName evidence="1">Uncharacterized protein</fullName>
    </submittedName>
</protein>
<keyword evidence="2" id="KW-1185">Reference proteome</keyword>
<name>A0AAV7DWQ6_ARIFI</name>
<dbReference type="EMBL" id="JAINDJ010000007">
    <property type="protein sequence ID" value="KAG9441080.1"/>
    <property type="molecule type" value="Genomic_DNA"/>
</dbReference>
<accession>A0AAV7DWQ6</accession>
<gene>
    <name evidence="1" type="ORF">H6P81_016934</name>
</gene>
<dbReference type="Proteomes" id="UP000825729">
    <property type="component" value="Unassembled WGS sequence"/>
</dbReference>